<organism evidence="1">
    <name type="scientific">marine sediment metagenome</name>
    <dbReference type="NCBI Taxonomy" id="412755"/>
    <lineage>
        <taxon>unclassified sequences</taxon>
        <taxon>metagenomes</taxon>
        <taxon>ecological metagenomes</taxon>
    </lineage>
</organism>
<sequence length="72" mass="7589">LETPMALAQRAGEQLLTLGEIEPIDAVAEKLNSVSADDLLRVARRVLVPENTALAVVGPDLDDGRLLGLLAT</sequence>
<gene>
    <name evidence="1" type="ORF">LCGC14_2846940</name>
</gene>
<evidence type="ECO:0000313" key="1">
    <source>
        <dbReference type="EMBL" id="KKK78099.1"/>
    </source>
</evidence>
<proteinExistence type="predicted"/>
<reference evidence="1" key="1">
    <citation type="journal article" date="2015" name="Nature">
        <title>Complex archaea that bridge the gap between prokaryotes and eukaryotes.</title>
        <authorList>
            <person name="Spang A."/>
            <person name="Saw J.H."/>
            <person name="Jorgensen S.L."/>
            <person name="Zaremba-Niedzwiedzka K."/>
            <person name="Martijn J."/>
            <person name="Lind A.E."/>
            <person name="van Eijk R."/>
            <person name="Schleper C."/>
            <person name="Guy L."/>
            <person name="Ettema T.J."/>
        </authorList>
    </citation>
    <scope>NUCLEOTIDE SEQUENCE</scope>
</reference>
<accession>A0A0F9AHX0</accession>
<dbReference type="EMBL" id="LAZR01054649">
    <property type="protein sequence ID" value="KKK78099.1"/>
    <property type="molecule type" value="Genomic_DNA"/>
</dbReference>
<dbReference type="GO" id="GO:0046872">
    <property type="term" value="F:metal ion binding"/>
    <property type="evidence" value="ECO:0007669"/>
    <property type="project" value="InterPro"/>
</dbReference>
<dbReference type="SUPFAM" id="SSF63411">
    <property type="entry name" value="LuxS/MPP-like metallohydrolase"/>
    <property type="match status" value="1"/>
</dbReference>
<protein>
    <submittedName>
        <fullName evidence="1">Uncharacterized protein</fullName>
    </submittedName>
</protein>
<dbReference type="InterPro" id="IPR011249">
    <property type="entry name" value="Metalloenz_LuxS/M16"/>
</dbReference>
<dbReference type="Gene3D" id="3.30.830.10">
    <property type="entry name" value="Metalloenzyme, LuxS/M16 peptidase-like"/>
    <property type="match status" value="1"/>
</dbReference>
<comment type="caution">
    <text evidence="1">The sequence shown here is derived from an EMBL/GenBank/DDBJ whole genome shotgun (WGS) entry which is preliminary data.</text>
</comment>
<name>A0A0F9AHX0_9ZZZZ</name>
<dbReference type="AlphaFoldDB" id="A0A0F9AHX0"/>
<feature type="non-terminal residue" evidence="1">
    <location>
        <position position="1"/>
    </location>
</feature>